<comment type="caution">
    <text evidence="1">The sequence shown here is derived from an EMBL/GenBank/DDBJ whole genome shotgun (WGS) entry which is preliminary data.</text>
</comment>
<dbReference type="EMBL" id="JBBCAQ010000034">
    <property type="protein sequence ID" value="KAK7580195.1"/>
    <property type="molecule type" value="Genomic_DNA"/>
</dbReference>
<organism evidence="1 2">
    <name type="scientific">Parthenolecanium corni</name>
    <dbReference type="NCBI Taxonomy" id="536013"/>
    <lineage>
        <taxon>Eukaryota</taxon>
        <taxon>Metazoa</taxon>
        <taxon>Ecdysozoa</taxon>
        <taxon>Arthropoda</taxon>
        <taxon>Hexapoda</taxon>
        <taxon>Insecta</taxon>
        <taxon>Pterygota</taxon>
        <taxon>Neoptera</taxon>
        <taxon>Paraneoptera</taxon>
        <taxon>Hemiptera</taxon>
        <taxon>Sternorrhyncha</taxon>
        <taxon>Coccoidea</taxon>
        <taxon>Coccidae</taxon>
        <taxon>Parthenolecanium</taxon>
    </lineage>
</organism>
<proteinExistence type="predicted"/>
<name>A0AAN9Y205_9HEMI</name>
<protein>
    <submittedName>
        <fullName evidence="1">Uncharacterized protein</fullName>
    </submittedName>
</protein>
<gene>
    <name evidence="1" type="ORF">V9T40_000824</name>
</gene>
<evidence type="ECO:0000313" key="1">
    <source>
        <dbReference type="EMBL" id="KAK7580195.1"/>
    </source>
</evidence>
<evidence type="ECO:0000313" key="2">
    <source>
        <dbReference type="Proteomes" id="UP001367676"/>
    </source>
</evidence>
<dbReference type="AlphaFoldDB" id="A0AAN9Y205"/>
<dbReference type="Proteomes" id="UP001367676">
    <property type="component" value="Unassembled WGS sequence"/>
</dbReference>
<keyword evidence="2" id="KW-1185">Reference proteome</keyword>
<sequence>MGYNTLQDELDIIGMNLLPPFHSEAEPGKDYATIIGKIHRFSSELGSKFLYNVSLHQYQNELFIGSIRDNVPCDVTMDSQHTKFRPVNIVNVSKNIMLDRLRRSSRLALVDTIYERWTTQGYACSIFLFCACDPA</sequence>
<accession>A0AAN9Y205</accession>
<reference evidence="1 2" key="1">
    <citation type="submission" date="2024-03" db="EMBL/GenBank/DDBJ databases">
        <title>Adaptation during the transition from Ophiocordyceps entomopathogen to insect associate is accompanied by gene loss and intensified selection.</title>
        <authorList>
            <person name="Ward C.M."/>
            <person name="Onetto C.A."/>
            <person name="Borneman A.R."/>
        </authorList>
    </citation>
    <scope>NUCLEOTIDE SEQUENCE [LARGE SCALE GENOMIC DNA]</scope>
    <source>
        <strain evidence="1">AWRI1</strain>
        <tissue evidence="1">Single Adult Female</tissue>
    </source>
</reference>